<dbReference type="EMBL" id="KZ305055">
    <property type="protein sequence ID" value="PIA34333.1"/>
    <property type="molecule type" value="Genomic_DNA"/>
</dbReference>
<protein>
    <submittedName>
        <fullName evidence="2">Uncharacterized protein</fullName>
    </submittedName>
</protein>
<proteinExistence type="predicted"/>
<evidence type="ECO:0000313" key="2">
    <source>
        <dbReference type="EMBL" id="PIA34333.1"/>
    </source>
</evidence>
<evidence type="ECO:0000256" key="1">
    <source>
        <dbReference type="SAM" id="SignalP"/>
    </source>
</evidence>
<accession>A0A2G5CST2</accession>
<sequence length="77" mass="8797">MKSQLAFTTCVNSLVLAKLIDCVHRDYDSNPPLNNCQSVENMLQAWPPYYDCVIGNKFLRGYSMPMASMEIMEQCDI</sequence>
<dbReference type="AlphaFoldDB" id="A0A2G5CST2"/>
<reference evidence="2 3" key="1">
    <citation type="submission" date="2017-09" db="EMBL/GenBank/DDBJ databases">
        <title>WGS assembly of Aquilegia coerulea Goldsmith.</title>
        <authorList>
            <person name="Hodges S."/>
            <person name="Kramer E."/>
            <person name="Nordborg M."/>
            <person name="Tomkins J."/>
            <person name="Borevitz J."/>
            <person name="Derieg N."/>
            <person name="Yan J."/>
            <person name="Mihaltcheva S."/>
            <person name="Hayes R.D."/>
            <person name="Rokhsar D."/>
        </authorList>
    </citation>
    <scope>NUCLEOTIDE SEQUENCE [LARGE SCALE GENOMIC DNA]</scope>
    <source>
        <strain evidence="3">cv. Goldsmith</strain>
    </source>
</reference>
<name>A0A2G5CST2_AQUCA</name>
<feature type="signal peptide" evidence="1">
    <location>
        <begin position="1"/>
        <end position="17"/>
    </location>
</feature>
<keyword evidence="1" id="KW-0732">Signal</keyword>
<organism evidence="2 3">
    <name type="scientific">Aquilegia coerulea</name>
    <name type="common">Rocky mountain columbine</name>
    <dbReference type="NCBI Taxonomy" id="218851"/>
    <lineage>
        <taxon>Eukaryota</taxon>
        <taxon>Viridiplantae</taxon>
        <taxon>Streptophyta</taxon>
        <taxon>Embryophyta</taxon>
        <taxon>Tracheophyta</taxon>
        <taxon>Spermatophyta</taxon>
        <taxon>Magnoliopsida</taxon>
        <taxon>Ranunculales</taxon>
        <taxon>Ranunculaceae</taxon>
        <taxon>Thalictroideae</taxon>
        <taxon>Aquilegia</taxon>
    </lineage>
</organism>
<evidence type="ECO:0000313" key="3">
    <source>
        <dbReference type="Proteomes" id="UP000230069"/>
    </source>
</evidence>
<dbReference type="Proteomes" id="UP000230069">
    <property type="component" value="Unassembled WGS sequence"/>
</dbReference>
<gene>
    <name evidence="2" type="ORF">AQUCO_03800138v1</name>
</gene>
<feature type="chain" id="PRO_5013834947" evidence="1">
    <location>
        <begin position="18"/>
        <end position="77"/>
    </location>
</feature>
<keyword evidence="3" id="KW-1185">Reference proteome</keyword>